<keyword evidence="3" id="KW-1185">Reference proteome</keyword>
<evidence type="ECO:0000259" key="1">
    <source>
        <dbReference type="Pfam" id="PF16087"/>
    </source>
</evidence>
<sequence>MTLTLVTNLCHASSEAMDRWTAQHRAFIVETYFKNGDSVVKTQRLCCTHFNIPRRGCVSCRNIIKACVQNFRQIASALKRKPRGKIPKVRTPENAEKIRVAQGVRLGGIPLPWVYLIAACG</sequence>
<comment type="caution">
    <text evidence="2">The sequence shown here is derived from an EMBL/GenBank/DDBJ whole genome shotgun (WGS) entry which is preliminary data.</text>
</comment>
<dbReference type="Proteomes" id="UP000502823">
    <property type="component" value="Unassembled WGS sequence"/>
</dbReference>
<gene>
    <name evidence="2" type="ORF">Cfor_06476</name>
</gene>
<dbReference type="EMBL" id="BLKM01008175">
    <property type="protein sequence ID" value="GFG32714.1"/>
    <property type="molecule type" value="Genomic_DNA"/>
</dbReference>
<evidence type="ECO:0000313" key="2">
    <source>
        <dbReference type="EMBL" id="GFG32714.1"/>
    </source>
</evidence>
<protein>
    <recommendedName>
        <fullName evidence="1">DUF4817 domain-containing protein</fullName>
    </recommendedName>
</protein>
<organism evidence="2 3">
    <name type="scientific">Coptotermes formosanus</name>
    <name type="common">Formosan subterranean termite</name>
    <dbReference type="NCBI Taxonomy" id="36987"/>
    <lineage>
        <taxon>Eukaryota</taxon>
        <taxon>Metazoa</taxon>
        <taxon>Ecdysozoa</taxon>
        <taxon>Arthropoda</taxon>
        <taxon>Hexapoda</taxon>
        <taxon>Insecta</taxon>
        <taxon>Pterygota</taxon>
        <taxon>Neoptera</taxon>
        <taxon>Polyneoptera</taxon>
        <taxon>Dictyoptera</taxon>
        <taxon>Blattodea</taxon>
        <taxon>Blattoidea</taxon>
        <taxon>Termitoidae</taxon>
        <taxon>Rhinotermitidae</taxon>
        <taxon>Coptotermes</taxon>
    </lineage>
</organism>
<dbReference type="InParanoid" id="A0A6L2PJZ8"/>
<proteinExistence type="predicted"/>
<feature type="domain" description="DUF4817" evidence="1">
    <location>
        <begin position="21"/>
        <end position="51"/>
    </location>
</feature>
<dbReference type="InterPro" id="IPR032135">
    <property type="entry name" value="DUF4817"/>
</dbReference>
<accession>A0A6L2PJZ8</accession>
<dbReference type="OrthoDB" id="10040454at2759"/>
<dbReference type="AlphaFoldDB" id="A0A6L2PJZ8"/>
<evidence type="ECO:0000313" key="3">
    <source>
        <dbReference type="Proteomes" id="UP000502823"/>
    </source>
</evidence>
<name>A0A6L2PJZ8_COPFO</name>
<reference evidence="3" key="1">
    <citation type="submission" date="2020-01" db="EMBL/GenBank/DDBJ databases">
        <title>Draft genome sequence of the Termite Coptotermes fromosanus.</title>
        <authorList>
            <person name="Itakura S."/>
            <person name="Yosikawa Y."/>
            <person name="Umezawa K."/>
        </authorList>
    </citation>
    <scope>NUCLEOTIDE SEQUENCE [LARGE SCALE GENOMIC DNA]</scope>
</reference>
<dbReference type="Pfam" id="PF16087">
    <property type="entry name" value="DUF4817"/>
    <property type="match status" value="1"/>
</dbReference>